<evidence type="ECO:0000313" key="1">
    <source>
        <dbReference type="EMBL" id="BBN47969.1"/>
    </source>
</evidence>
<evidence type="ECO:0000313" key="2">
    <source>
        <dbReference type="Proteomes" id="UP000327362"/>
    </source>
</evidence>
<protein>
    <submittedName>
        <fullName evidence="1">Uncharacterized protein</fullName>
    </submittedName>
</protein>
<proteinExistence type="predicted"/>
<dbReference type="AlphaFoldDB" id="A0AAI8X011"/>
<gene>
    <name evidence="1" type="ORF">JPH1_24440</name>
</gene>
<dbReference type="EMBL" id="AP020326">
    <property type="protein sequence ID" value="BBN47969.1"/>
    <property type="molecule type" value="Genomic_DNA"/>
</dbReference>
<reference evidence="1 2" key="1">
    <citation type="submission" date="2019-09" db="EMBL/GenBank/DDBJ databases">
        <title>Complete genome sequence of Mycobacterium avium subsp. hominissuis strain JP-H-1.</title>
        <authorList>
            <person name="Kinoshita Y."/>
            <person name="Niwa H."/>
            <person name="Uchida-Fujii E."/>
            <person name="Nukada T."/>
        </authorList>
    </citation>
    <scope>NUCLEOTIDE SEQUENCE [LARGE SCALE GENOMIC DNA]</scope>
    <source>
        <strain evidence="1 2">JP-H-1</strain>
    </source>
</reference>
<dbReference type="Proteomes" id="UP000327362">
    <property type="component" value="Chromosome"/>
</dbReference>
<sequence>MALEKDDPDVAELVAQYDTWRHIYIWAGQAPPDEAAWDDGRLFFRVGFPHPDWWGYVLASAGGDYAVSRVSTERSAVPIESLQGTFSRIRDAGKFLIYEVAESLRINCRLDPLSWKWDDEGLDPRVDAQIESDRIVKYVLRSDPQSYFIMTRGDTPYSHILPLSYDELNASLLEGFPDNVVSRLKSEMN</sequence>
<dbReference type="RefSeq" id="WP_132160240.1">
    <property type="nucleotide sequence ID" value="NZ_AP020326.1"/>
</dbReference>
<organism evidence="1 2">
    <name type="scientific">Mycobacterium avium subsp. hominissuis</name>
    <dbReference type="NCBI Taxonomy" id="439334"/>
    <lineage>
        <taxon>Bacteria</taxon>
        <taxon>Bacillati</taxon>
        <taxon>Actinomycetota</taxon>
        <taxon>Actinomycetes</taxon>
        <taxon>Mycobacteriales</taxon>
        <taxon>Mycobacteriaceae</taxon>
        <taxon>Mycobacterium</taxon>
        <taxon>Mycobacterium avium complex (MAC)</taxon>
    </lineage>
</organism>
<accession>A0AAI8X011</accession>
<name>A0AAI8X011_MYCAV</name>